<protein>
    <submittedName>
        <fullName evidence="2">Uncharacterized protein</fullName>
    </submittedName>
</protein>
<dbReference type="AlphaFoldDB" id="A0A7V3J9K6"/>
<gene>
    <name evidence="2" type="ORF">ENV41_01890</name>
</gene>
<organism evidence="2">
    <name type="scientific">candidate division CPR3 bacterium</name>
    <dbReference type="NCBI Taxonomy" id="2268181"/>
    <lineage>
        <taxon>Bacteria</taxon>
        <taxon>Bacteria division CPR3</taxon>
    </lineage>
</organism>
<dbReference type="EMBL" id="DTGG01000062">
    <property type="protein sequence ID" value="HFZ08866.1"/>
    <property type="molecule type" value="Genomic_DNA"/>
</dbReference>
<name>A0A7V3J9K6_UNCC3</name>
<feature type="transmembrane region" description="Helical" evidence="1">
    <location>
        <begin position="44"/>
        <end position="64"/>
    </location>
</feature>
<sequence length="87" mass="10179">MIKLYLVHFFPIILTFQANCTIIKTLAKGGKMEEVREKKSKSVVWYILVPILIVIVAFIIYTLIQYFQWTAESPKDIEWSEKDINIG</sequence>
<comment type="caution">
    <text evidence="2">The sequence shown here is derived from an EMBL/GenBank/DDBJ whole genome shotgun (WGS) entry which is preliminary data.</text>
</comment>
<reference evidence="2" key="1">
    <citation type="journal article" date="2020" name="mSystems">
        <title>Genome- and Community-Level Interaction Insights into Carbon Utilization and Element Cycling Functions of Hydrothermarchaeota in Hydrothermal Sediment.</title>
        <authorList>
            <person name="Zhou Z."/>
            <person name="Liu Y."/>
            <person name="Xu W."/>
            <person name="Pan J."/>
            <person name="Luo Z.H."/>
            <person name="Li M."/>
        </authorList>
    </citation>
    <scope>NUCLEOTIDE SEQUENCE [LARGE SCALE GENOMIC DNA]</scope>
    <source>
        <strain evidence="2">SpSt-757</strain>
    </source>
</reference>
<keyword evidence="1" id="KW-0472">Membrane</keyword>
<keyword evidence="1" id="KW-1133">Transmembrane helix</keyword>
<evidence type="ECO:0000256" key="1">
    <source>
        <dbReference type="SAM" id="Phobius"/>
    </source>
</evidence>
<accession>A0A7V3J9K6</accession>
<keyword evidence="1" id="KW-0812">Transmembrane</keyword>
<proteinExistence type="predicted"/>
<evidence type="ECO:0000313" key="2">
    <source>
        <dbReference type="EMBL" id="HFZ08866.1"/>
    </source>
</evidence>